<name>W1WEU6_9ZZZZ</name>
<protein>
    <submittedName>
        <fullName evidence="2">Uncharacterized protein</fullName>
    </submittedName>
</protein>
<accession>W1WEU6</accession>
<comment type="caution">
    <text evidence="2">The sequence shown here is derived from an EMBL/GenBank/DDBJ whole genome shotgun (WGS) entry which is preliminary data.</text>
</comment>
<evidence type="ECO:0000256" key="1">
    <source>
        <dbReference type="SAM" id="MobiDB-lite"/>
    </source>
</evidence>
<feature type="non-terminal residue" evidence="2">
    <location>
        <position position="1"/>
    </location>
</feature>
<sequence length="32" mass="3542">TVPKIITNISESTDEKDQVPTNLNGECIKLQL</sequence>
<proteinExistence type="predicted"/>
<dbReference type="AlphaFoldDB" id="W1WEU6"/>
<gene>
    <name evidence="2" type="ORF">Q604_UNBc4C00237G0002</name>
</gene>
<feature type="region of interest" description="Disordered" evidence="1">
    <location>
        <begin position="1"/>
        <end position="20"/>
    </location>
</feature>
<evidence type="ECO:0000313" key="2">
    <source>
        <dbReference type="EMBL" id="ETJ15660.1"/>
    </source>
</evidence>
<reference evidence="2" key="1">
    <citation type="submission" date="2013-12" db="EMBL/GenBank/DDBJ databases">
        <title>A Varibaculum cambriense genome reconstructed from a premature infant gut community with otherwise low bacterial novelty that shifts toward anaerobic metabolism during the third week of life.</title>
        <authorList>
            <person name="Brown C.T."/>
            <person name="Sharon I."/>
            <person name="Thomas B.C."/>
            <person name="Castelle C.J."/>
            <person name="Morowitz M.J."/>
            <person name="Banfield J.F."/>
        </authorList>
    </citation>
    <scope>NUCLEOTIDE SEQUENCE</scope>
</reference>
<dbReference type="EMBL" id="AZMM01019018">
    <property type="protein sequence ID" value="ETJ15660.1"/>
    <property type="molecule type" value="Genomic_DNA"/>
</dbReference>
<organism evidence="2">
    <name type="scientific">human gut metagenome</name>
    <dbReference type="NCBI Taxonomy" id="408170"/>
    <lineage>
        <taxon>unclassified sequences</taxon>
        <taxon>metagenomes</taxon>
        <taxon>organismal metagenomes</taxon>
    </lineage>
</organism>